<name>A0A2T4UVD3_9MICO</name>
<dbReference type="AlphaFoldDB" id="A0A2T4UVD3"/>
<protein>
    <recommendedName>
        <fullName evidence="1">Polysaccharide pyruvyl transferase domain-containing protein</fullName>
    </recommendedName>
</protein>
<keyword evidence="3" id="KW-1185">Reference proteome</keyword>
<dbReference type="Proteomes" id="UP000241085">
    <property type="component" value="Unassembled WGS sequence"/>
</dbReference>
<dbReference type="EMBL" id="PZPL01000001">
    <property type="protein sequence ID" value="PTL73480.1"/>
    <property type="molecule type" value="Genomic_DNA"/>
</dbReference>
<organism evidence="2 3">
    <name type="scientific">Rathayibacter caricis DSM 15933</name>
    <dbReference type="NCBI Taxonomy" id="1328867"/>
    <lineage>
        <taxon>Bacteria</taxon>
        <taxon>Bacillati</taxon>
        <taxon>Actinomycetota</taxon>
        <taxon>Actinomycetes</taxon>
        <taxon>Micrococcales</taxon>
        <taxon>Microbacteriaceae</taxon>
        <taxon>Rathayibacter</taxon>
    </lineage>
</organism>
<feature type="domain" description="Polysaccharide pyruvyl transferase" evidence="1">
    <location>
        <begin position="61"/>
        <end position="170"/>
    </location>
</feature>
<evidence type="ECO:0000313" key="3">
    <source>
        <dbReference type="Proteomes" id="UP000241085"/>
    </source>
</evidence>
<proteinExistence type="predicted"/>
<accession>A0A2T4UVD3</accession>
<gene>
    <name evidence="2" type="ORF">C1I63_11910</name>
</gene>
<reference evidence="2 3" key="1">
    <citation type="submission" date="2018-03" db="EMBL/GenBank/DDBJ databases">
        <title>Bacteriophage NCPPB3778 and a type I-E CRISPR drive the evolution of the US Biological Select Agent, Rathayibacter toxicus.</title>
        <authorList>
            <person name="Davis E.W.II."/>
            <person name="Tabima J.F."/>
            <person name="Weisberg A.J."/>
            <person name="Dantas Lopes L."/>
            <person name="Wiseman M.S."/>
            <person name="Wiseman M.S."/>
            <person name="Pupko T."/>
            <person name="Belcher M.S."/>
            <person name="Sechler A.J."/>
            <person name="Tancos M.A."/>
            <person name="Schroeder B.K."/>
            <person name="Murray T.D."/>
            <person name="Luster D.G."/>
            <person name="Schneider W.L."/>
            <person name="Rogers E."/>
            <person name="Andreote F.D."/>
            <person name="Grunwald N.J."/>
            <person name="Putnam M.L."/>
            <person name="Chang J.H."/>
        </authorList>
    </citation>
    <scope>NUCLEOTIDE SEQUENCE [LARGE SCALE GENOMIC DNA]</scope>
    <source>
        <strain evidence="2 3">DSM 15933</strain>
    </source>
</reference>
<dbReference type="Pfam" id="PF04230">
    <property type="entry name" value="PS_pyruv_trans"/>
    <property type="match status" value="1"/>
</dbReference>
<evidence type="ECO:0000313" key="2">
    <source>
        <dbReference type="EMBL" id="PTL73480.1"/>
    </source>
</evidence>
<dbReference type="InterPro" id="IPR007345">
    <property type="entry name" value="Polysacch_pyruvyl_Trfase"/>
</dbReference>
<sequence length="245" mass="26139">MLSETFGRRVRWSPLGREDVAAIGSILVPYFASGGRGLIWGSGLNEPVVPPEKAGAVRERFLAVRGPRTRSALGLDESTPLGDPGLVVRTLRPRATRRSGKVVIPHFTVYRTSAGRKRISALVAGGYRVAEPTLDPGTMLETISTAESVVSSGMHGVILSHSLGTPASLISFADALPTAPAFKYLDYHDSVGLEARISSWSDFLPDSRSSAELELARRDIEIVSPRIDALVEGLLAAGRPLRSAG</sequence>
<comment type="caution">
    <text evidence="2">The sequence shown here is derived from an EMBL/GenBank/DDBJ whole genome shotgun (WGS) entry which is preliminary data.</text>
</comment>
<evidence type="ECO:0000259" key="1">
    <source>
        <dbReference type="Pfam" id="PF04230"/>
    </source>
</evidence>